<organism evidence="9 10">
    <name type="scientific">Acetobacterium bakii</name>
    <dbReference type="NCBI Taxonomy" id="52689"/>
    <lineage>
        <taxon>Bacteria</taxon>
        <taxon>Bacillati</taxon>
        <taxon>Bacillota</taxon>
        <taxon>Clostridia</taxon>
        <taxon>Eubacteriales</taxon>
        <taxon>Eubacteriaceae</taxon>
        <taxon>Acetobacterium</taxon>
    </lineage>
</organism>
<dbReference type="OrthoDB" id="9793390at2"/>
<dbReference type="PANTHER" id="PTHR21716:SF53">
    <property type="entry name" value="PERMEASE PERM-RELATED"/>
    <property type="match status" value="1"/>
</dbReference>
<keyword evidence="10" id="KW-1185">Reference proteome</keyword>
<keyword evidence="7 8" id="KW-0472">Membrane</keyword>
<reference evidence="10" key="1">
    <citation type="submission" date="2015-07" db="EMBL/GenBank/DDBJ databases">
        <title>Draft genome sequence of Acetobacterium bakii DSM 8293, a potential psychrophilic chemical producer through syngas fermentation.</title>
        <authorList>
            <person name="Song Y."/>
            <person name="Hwang S."/>
            <person name="Cho B.-K."/>
        </authorList>
    </citation>
    <scope>NUCLEOTIDE SEQUENCE [LARGE SCALE GENOMIC DNA]</scope>
    <source>
        <strain evidence="10">DSM 8239</strain>
    </source>
</reference>
<keyword evidence="6 8" id="KW-1133">Transmembrane helix</keyword>
<protein>
    <submittedName>
        <fullName evidence="9">Permease</fullName>
    </submittedName>
</protein>
<evidence type="ECO:0000313" key="10">
    <source>
        <dbReference type="Proteomes" id="UP000036873"/>
    </source>
</evidence>
<dbReference type="STRING" id="52689.AKG39_02255"/>
<sequence>MQVSPDKKRLLIINIIVVLVIGILIFMIWPTFKGMISPFFIAVILAYLLNPLVGSFERRGFNRGLSVLIVFVVVLVLVISAFMSFIPSLIASISGMISSIPNFISQLQQYSTEITNYVTHISNSQISNYFNIEEILGNVLKGFGTALQGISNAILQNSGQLMNLIIIPLVTIFILLDKEFFINGIMYLVPLKYRNDMLKMCCDIDLVIGGFIKGQGLTSLIAGIATGIGAFALGIPYASIIGVVAGITTMIPYFGPVVGTIVIAFIVLFTKPMMLIPMLIVIAVVQVVCGNFLAPKLMSGNVGLHPVFIIFSIFFFGAMFGGVGMIMAVPLLGTIKVIGGNIIAGFASNELSE</sequence>
<accession>A0A0L6U452</accession>
<evidence type="ECO:0000256" key="4">
    <source>
        <dbReference type="ARBA" id="ARBA00022475"/>
    </source>
</evidence>
<dbReference type="Pfam" id="PF01594">
    <property type="entry name" value="AI-2E_transport"/>
    <property type="match status" value="1"/>
</dbReference>
<comment type="caution">
    <text evidence="9">The sequence shown here is derived from an EMBL/GenBank/DDBJ whole genome shotgun (WGS) entry which is preliminary data.</text>
</comment>
<proteinExistence type="inferred from homology"/>
<dbReference type="GO" id="GO:0055085">
    <property type="term" value="P:transmembrane transport"/>
    <property type="evidence" value="ECO:0007669"/>
    <property type="project" value="TreeGrafter"/>
</dbReference>
<feature type="transmembrane region" description="Helical" evidence="8">
    <location>
        <begin position="35"/>
        <end position="53"/>
    </location>
</feature>
<dbReference type="AlphaFoldDB" id="A0A0L6U452"/>
<feature type="transmembrane region" description="Helical" evidence="8">
    <location>
        <begin position="220"/>
        <end position="244"/>
    </location>
</feature>
<evidence type="ECO:0000256" key="7">
    <source>
        <dbReference type="ARBA" id="ARBA00023136"/>
    </source>
</evidence>
<keyword evidence="5 8" id="KW-0812">Transmembrane</keyword>
<keyword evidence="3" id="KW-0813">Transport</keyword>
<feature type="transmembrane region" description="Helical" evidence="8">
    <location>
        <begin position="276"/>
        <end position="294"/>
    </location>
</feature>
<comment type="similarity">
    <text evidence="2">Belongs to the autoinducer-2 exporter (AI-2E) (TC 2.A.86) family.</text>
</comment>
<evidence type="ECO:0000256" key="3">
    <source>
        <dbReference type="ARBA" id="ARBA00022448"/>
    </source>
</evidence>
<comment type="subcellular location">
    <subcellularLocation>
        <location evidence="1">Cell membrane</location>
        <topology evidence="1">Multi-pass membrane protein</topology>
    </subcellularLocation>
</comment>
<dbReference type="RefSeq" id="WP_050738732.1">
    <property type="nucleotide sequence ID" value="NZ_LGYO01000006.1"/>
</dbReference>
<evidence type="ECO:0000256" key="6">
    <source>
        <dbReference type="ARBA" id="ARBA00022989"/>
    </source>
</evidence>
<keyword evidence="4" id="KW-1003">Cell membrane</keyword>
<evidence type="ECO:0000256" key="5">
    <source>
        <dbReference type="ARBA" id="ARBA00022692"/>
    </source>
</evidence>
<gene>
    <name evidence="9" type="ORF">AKG39_02255</name>
</gene>
<dbReference type="Proteomes" id="UP000036873">
    <property type="component" value="Unassembled WGS sequence"/>
</dbReference>
<name>A0A0L6U452_9FIRM</name>
<dbReference type="InterPro" id="IPR002549">
    <property type="entry name" value="AI-2E-like"/>
</dbReference>
<evidence type="ECO:0000256" key="1">
    <source>
        <dbReference type="ARBA" id="ARBA00004651"/>
    </source>
</evidence>
<feature type="transmembrane region" description="Helical" evidence="8">
    <location>
        <begin position="250"/>
        <end position="269"/>
    </location>
</feature>
<feature type="transmembrane region" description="Helical" evidence="8">
    <location>
        <begin position="12"/>
        <end position="29"/>
    </location>
</feature>
<feature type="transmembrane region" description="Helical" evidence="8">
    <location>
        <begin position="165"/>
        <end position="189"/>
    </location>
</feature>
<feature type="transmembrane region" description="Helical" evidence="8">
    <location>
        <begin position="306"/>
        <end position="332"/>
    </location>
</feature>
<evidence type="ECO:0000313" key="9">
    <source>
        <dbReference type="EMBL" id="KNZ43283.1"/>
    </source>
</evidence>
<evidence type="ECO:0000256" key="8">
    <source>
        <dbReference type="SAM" id="Phobius"/>
    </source>
</evidence>
<evidence type="ECO:0000256" key="2">
    <source>
        <dbReference type="ARBA" id="ARBA00009773"/>
    </source>
</evidence>
<feature type="transmembrane region" description="Helical" evidence="8">
    <location>
        <begin position="65"/>
        <end position="86"/>
    </location>
</feature>
<dbReference type="EMBL" id="LGYO01000006">
    <property type="protein sequence ID" value="KNZ43283.1"/>
    <property type="molecule type" value="Genomic_DNA"/>
</dbReference>
<dbReference type="GO" id="GO:0005886">
    <property type="term" value="C:plasma membrane"/>
    <property type="evidence" value="ECO:0007669"/>
    <property type="project" value="UniProtKB-SubCell"/>
</dbReference>
<dbReference type="PANTHER" id="PTHR21716">
    <property type="entry name" value="TRANSMEMBRANE PROTEIN"/>
    <property type="match status" value="1"/>
</dbReference>